<dbReference type="STRING" id="649760.HMPREF0971_01622"/>
<evidence type="ECO:0000256" key="1">
    <source>
        <dbReference type="SAM" id="MobiDB-lite"/>
    </source>
</evidence>
<protein>
    <submittedName>
        <fullName evidence="2">Uncharacterized protein</fullName>
    </submittedName>
</protein>
<name>D1QRL7_9BACT</name>
<evidence type="ECO:0000313" key="3">
    <source>
        <dbReference type="Proteomes" id="UP000004079"/>
    </source>
</evidence>
<evidence type="ECO:0000313" key="2">
    <source>
        <dbReference type="EMBL" id="EFB31873.1"/>
    </source>
</evidence>
<proteinExistence type="predicted"/>
<feature type="region of interest" description="Disordered" evidence="1">
    <location>
        <begin position="71"/>
        <end position="92"/>
    </location>
</feature>
<comment type="caution">
    <text evidence="2">The sequence shown here is derived from an EMBL/GenBank/DDBJ whole genome shotgun (WGS) entry which is preliminary data.</text>
</comment>
<dbReference type="HOGENOM" id="CLU_1702677_0_0_10"/>
<dbReference type="Proteomes" id="UP000004079">
    <property type="component" value="Unassembled WGS sequence"/>
</dbReference>
<sequence length="154" mass="17523">MCFLQLWQQVVSTLNRAGKELHEKQHIERKVDEIVFGFLFPIDFYEVGKGLERVERDAKWKQIEVVSGHEPEANQGYHRGPKPPTGPRSVDMGMNAAACIESEKRDANGRQQIGKVVITNENHARQEQNSMLLASFSKGIIQDKGHQHAGDKRY</sequence>
<dbReference type="AlphaFoldDB" id="D1QRL7"/>
<organism evidence="2 3">
    <name type="scientific">Segatella oris F0302</name>
    <dbReference type="NCBI Taxonomy" id="649760"/>
    <lineage>
        <taxon>Bacteria</taxon>
        <taxon>Pseudomonadati</taxon>
        <taxon>Bacteroidota</taxon>
        <taxon>Bacteroidia</taxon>
        <taxon>Bacteroidales</taxon>
        <taxon>Prevotellaceae</taxon>
        <taxon>Segatella</taxon>
    </lineage>
</organism>
<accession>D1QRL7</accession>
<gene>
    <name evidence="2" type="ORF">HMPREF0971_01622</name>
</gene>
<dbReference type="EMBL" id="ACUZ02000031">
    <property type="protein sequence ID" value="EFB31873.1"/>
    <property type="molecule type" value="Genomic_DNA"/>
</dbReference>
<reference evidence="2 3" key="1">
    <citation type="submission" date="2009-11" db="EMBL/GenBank/DDBJ databases">
        <authorList>
            <person name="Weinstock G."/>
            <person name="Sodergren E."/>
            <person name="Clifton S."/>
            <person name="Fulton L."/>
            <person name="Fulton B."/>
            <person name="Courtney L."/>
            <person name="Fronick C."/>
            <person name="Harrison M."/>
            <person name="Strong C."/>
            <person name="Farmer C."/>
            <person name="Delahaunty K."/>
            <person name="Markovic C."/>
            <person name="Hall O."/>
            <person name="Minx P."/>
            <person name="Tomlinson C."/>
            <person name="Mitreva M."/>
            <person name="Nelson J."/>
            <person name="Hou S."/>
            <person name="Wollam A."/>
            <person name="Pepin K.H."/>
            <person name="Johnson M."/>
            <person name="Bhonagiri V."/>
            <person name="Nash W.E."/>
            <person name="Warren W."/>
            <person name="Chinwalla A."/>
            <person name="Mardis E.R."/>
            <person name="Wilson R.K."/>
        </authorList>
    </citation>
    <scope>NUCLEOTIDE SEQUENCE [LARGE SCALE GENOMIC DNA]</scope>
    <source>
        <strain evidence="2 3">F0302</strain>
    </source>
</reference>